<evidence type="ECO:0000313" key="3">
    <source>
        <dbReference type="Proteomes" id="UP000295500"/>
    </source>
</evidence>
<gene>
    <name evidence="2" type="ORF">EV211_1363</name>
</gene>
<name>A0A4R6PYZ2_9FIRM</name>
<dbReference type="InterPro" id="IPR000160">
    <property type="entry name" value="GGDEF_dom"/>
</dbReference>
<sequence>MDGRDEPFTLSVSMGVFSGPVSDNVEVETIIKHADEEMYKDKKRNGNINIR</sequence>
<comment type="caution">
    <text evidence="2">The sequence shown here is derived from an EMBL/GenBank/DDBJ whole genome shotgun (WGS) entry which is preliminary data.</text>
</comment>
<evidence type="ECO:0000259" key="1">
    <source>
        <dbReference type="Pfam" id="PF00990"/>
    </source>
</evidence>
<dbReference type="Gene3D" id="3.30.70.270">
    <property type="match status" value="1"/>
</dbReference>
<dbReference type="Pfam" id="PF00990">
    <property type="entry name" value="GGDEF"/>
    <property type="match status" value="1"/>
</dbReference>
<dbReference type="AlphaFoldDB" id="A0A4R6PYZ2"/>
<dbReference type="SUPFAM" id="SSF55073">
    <property type="entry name" value="Nucleotide cyclase"/>
    <property type="match status" value="1"/>
</dbReference>
<dbReference type="InterPro" id="IPR029787">
    <property type="entry name" value="Nucleotide_cyclase"/>
</dbReference>
<keyword evidence="3" id="KW-1185">Reference proteome</keyword>
<evidence type="ECO:0000313" key="2">
    <source>
        <dbReference type="EMBL" id="TDP50803.1"/>
    </source>
</evidence>
<dbReference type="EMBL" id="SNXO01000036">
    <property type="protein sequence ID" value="TDP50803.1"/>
    <property type="molecule type" value="Genomic_DNA"/>
</dbReference>
<protein>
    <submittedName>
        <fullName evidence="2">Diguanylate cyclase with GGDEF domain</fullName>
    </submittedName>
</protein>
<proteinExistence type="predicted"/>
<accession>A0A4R6PYZ2</accession>
<dbReference type="InterPro" id="IPR043128">
    <property type="entry name" value="Rev_trsase/Diguanyl_cyclase"/>
</dbReference>
<feature type="domain" description="GGDEF" evidence="1">
    <location>
        <begin position="4"/>
        <end position="47"/>
    </location>
</feature>
<reference evidence="2 3" key="1">
    <citation type="submission" date="2019-03" db="EMBL/GenBank/DDBJ databases">
        <title>Genomic Encyclopedia of Type Strains, Phase IV (KMG-IV): sequencing the most valuable type-strain genomes for metagenomic binning, comparative biology and taxonomic classification.</title>
        <authorList>
            <person name="Goeker M."/>
        </authorList>
    </citation>
    <scope>NUCLEOTIDE SEQUENCE [LARGE SCALE GENOMIC DNA]</scope>
    <source>
        <strain evidence="2 3">DSM 28287</strain>
    </source>
</reference>
<organism evidence="2 3">
    <name type="scientific">Aminicella lysinilytica</name>
    <dbReference type="NCBI Taxonomy" id="433323"/>
    <lineage>
        <taxon>Bacteria</taxon>
        <taxon>Bacillati</taxon>
        <taxon>Bacillota</taxon>
        <taxon>Clostridia</taxon>
        <taxon>Peptostreptococcales</taxon>
        <taxon>Anaerovoracaceae</taxon>
        <taxon>Aminicella</taxon>
    </lineage>
</organism>
<dbReference type="Proteomes" id="UP000295500">
    <property type="component" value="Unassembled WGS sequence"/>
</dbReference>